<accession>A0AC35TMW5</accession>
<reference evidence="2" key="1">
    <citation type="submission" date="2016-11" db="UniProtKB">
        <authorList>
            <consortium name="WormBaseParasite"/>
        </authorList>
    </citation>
    <scope>IDENTIFICATION</scope>
    <source>
        <strain evidence="2">KR3021</strain>
    </source>
</reference>
<sequence>MEPSIRDDLVDAAIKFLTNPKVKSTTPQDQRNFLIEKGLTEPEIDFAFNEVGKHVLPQPIVVEQQSFASKIQSLFIWCGAIYGTYNFIRYLILPRFFQIFSEDKIKSDELEKSIIELQNSIKFLIDSTSQTLKMTEEQSKNISTMLQHLSQARENDHNSNQIQNDISVVKQLLLGKDQFPSINLSGSQTAFTPFVSPALVPDWQLPTKKLEKEELEDSESDTFISA</sequence>
<dbReference type="WBParaSite" id="RSKR_0000253700.1">
    <property type="protein sequence ID" value="RSKR_0000253700.1"/>
    <property type="gene ID" value="RSKR_0000253700"/>
</dbReference>
<protein>
    <submittedName>
        <fullName evidence="2">Peroxisomal membrane protein PEX14</fullName>
    </submittedName>
</protein>
<evidence type="ECO:0000313" key="1">
    <source>
        <dbReference type="Proteomes" id="UP000095286"/>
    </source>
</evidence>
<evidence type="ECO:0000313" key="2">
    <source>
        <dbReference type="WBParaSite" id="RSKR_0000253700.1"/>
    </source>
</evidence>
<name>A0AC35TMW5_9BILA</name>
<proteinExistence type="predicted"/>
<dbReference type="Proteomes" id="UP000095286">
    <property type="component" value="Unplaced"/>
</dbReference>
<organism evidence="1 2">
    <name type="scientific">Rhabditophanes sp. KR3021</name>
    <dbReference type="NCBI Taxonomy" id="114890"/>
    <lineage>
        <taxon>Eukaryota</taxon>
        <taxon>Metazoa</taxon>
        <taxon>Ecdysozoa</taxon>
        <taxon>Nematoda</taxon>
        <taxon>Chromadorea</taxon>
        <taxon>Rhabditida</taxon>
        <taxon>Tylenchina</taxon>
        <taxon>Panagrolaimomorpha</taxon>
        <taxon>Strongyloidoidea</taxon>
        <taxon>Alloionematidae</taxon>
        <taxon>Rhabditophanes</taxon>
    </lineage>
</organism>